<evidence type="ECO:0000256" key="5">
    <source>
        <dbReference type="SAM" id="Phobius"/>
    </source>
</evidence>
<dbReference type="InterPro" id="IPR016186">
    <property type="entry name" value="C-type_lectin-like/link_sf"/>
</dbReference>
<dbReference type="RefSeq" id="XP_072858409.1">
    <property type="nucleotide sequence ID" value="XM_073002308.1"/>
</dbReference>
<feature type="domain" description="C-type lectin" evidence="6">
    <location>
        <begin position="151"/>
        <end position="222"/>
    </location>
</feature>
<organism evidence="7 8">
    <name type="scientific">Pogona vitticeps</name>
    <name type="common">central bearded dragon</name>
    <dbReference type="NCBI Taxonomy" id="103695"/>
    <lineage>
        <taxon>Eukaryota</taxon>
        <taxon>Metazoa</taxon>
        <taxon>Chordata</taxon>
        <taxon>Craniata</taxon>
        <taxon>Vertebrata</taxon>
        <taxon>Euteleostomi</taxon>
        <taxon>Lepidosauria</taxon>
        <taxon>Squamata</taxon>
        <taxon>Bifurcata</taxon>
        <taxon>Unidentata</taxon>
        <taxon>Episquamata</taxon>
        <taxon>Toxicofera</taxon>
        <taxon>Iguania</taxon>
        <taxon>Acrodonta</taxon>
        <taxon>Agamidae</taxon>
        <taxon>Amphibolurinae</taxon>
        <taxon>Pogona</taxon>
    </lineage>
</organism>
<dbReference type="InterPro" id="IPR050111">
    <property type="entry name" value="C-type_lectin/snaclec_domain"/>
</dbReference>
<dbReference type="InterPro" id="IPR016187">
    <property type="entry name" value="CTDL_fold"/>
</dbReference>
<feature type="region of interest" description="Disordered" evidence="4">
    <location>
        <begin position="1"/>
        <end position="44"/>
    </location>
</feature>
<keyword evidence="5" id="KW-0812">Transmembrane</keyword>
<evidence type="ECO:0000256" key="1">
    <source>
        <dbReference type="ARBA" id="ARBA00004613"/>
    </source>
</evidence>
<dbReference type="InterPro" id="IPR001304">
    <property type="entry name" value="C-type_lectin-like"/>
</dbReference>
<reference evidence="8" key="1">
    <citation type="submission" date="2025-08" db="UniProtKB">
        <authorList>
            <consortium name="RefSeq"/>
        </authorList>
    </citation>
    <scope>IDENTIFICATION</scope>
</reference>
<protein>
    <submittedName>
        <fullName evidence="8">Asialoglycoprotein receptor 1-like</fullName>
    </submittedName>
</protein>
<dbReference type="PANTHER" id="PTHR22803">
    <property type="entry name" value="MANNOSE, PHOSPHOLIPASE, LECTIN RECEPTOR RELATED"/>
    <property type="match status" value="1"/>
</dbReference>
<keyword evidence="5" id="KW-0472">Membrane</keyword>
<keyword evidence="7" id="KW-1185">Reference proteome</keyword>
<gene>
    <name evidence="8" type="primary">LOC110079842</name>
</gene>
<dbReference type="SUPFAM" id="SSF56436">
    <property type="entry name" value="C-type lectin-like"/>
    <property type="match status" value="1"/>
</dbReference>
<sequence length="226" mass="25800">MKKDPEKGHPAPEGKEEEKAEKHKEDKGEGKEEEKIVEDEAAETVPEKDYSPKCAIKVTVLSLVMLLISGGLFAKYYLHVKNFGDNVMAVRKIREFMVSRNKSLEGFNDSALLFETEMLVEKVAASNEKAFQLKTTVDDILQKVGQGWEYYEGRLYYFGPIAKNFYESQKECEEENADLVSVLSSEAEKYLEAKSKMTSVSLWIGLWKVNGTWKWIDGTDYSVRQV</sequence>
<keyword evidence="2" id="KW-0964">Secreted</keyword>
<keyword evidence="3" id="KW-1015">Disulfide bond</keyword>
<proteinExistence type="predicted"/>
<keyword evidence="5" id="KW-1133">Transmembrane helix</keyword>
<dbReference type="PROSITE" id="PS50041">
    <property type="entry name" value="C_TYPE_LECTIN_2"/>
    <property type="match status" value="1"/>
</dbReference>
<evidence type="ECO:0000313" key="7">
    <source>
        <dbReference type="Proteomes" id="UP001652642"/>
    </source>
</evidence>
<dbReference type="Proteomes" id="UP001652642">
    <property type="component" value="Chromosome 5"/>
</dbReference>
<dbReference type="Pfam" id="PF00059">
    <property type="entry name" value="Lectin_C"/>
    <property type="match status" value="1"/>
</dbReference>
<comment type="subcellular location">
    <subcellularLocation>
        <location evidence="1">Secreted</location>
    </subcellularLocation>
</comment>
<evidence type="ECO:0000313" key="8">
    <source>
        <dbReference type="RefSeq" id="XP_072858409.1"/>
    </source>
</evidence>
<evidence type="ECO:0000256" key="4">
    <source>
        <dbReference type="SAM" id="MobiDB-lite"/>
    </source>
</evidence>
<evidence type="ECO:0000256" key="2">
    <source>
        <dbReference type="ARBA" id="ARBA00022525"/>
    </source>
</evidence>
<feature type="transmembrane region" description="Helical" evidence="5">
    <location>
        <begin position="58"/>
        <end position="78"/>
    </location>
</feature>
<dbReference type="Gene3D" id="3.10.100.10">
    <property type="entry name" value="Mannose-Binding Protein A, subunit A"/>
    <property type="match status" value="1"/>
</dbReference>
<evidence type="ECO:0000259" key="6">
    <source>
        <dbReference type="PROSITE" id="PS50041"/>
    </source>
</evidence>
<dbReference type="GeneID" id="110079842"/>
<name>A0ABM5GL75_9SAUR</name>
<feature type="compositionally biased region" description="Basic and acidic residues" evidence="4">
    <location>
        <begin position="1"/>
        <end position="34"/>
    </location>
</feature>
<accession>A0ABM5GL75</accession>
<evidence type="ECO:0000256" key="3">
    <source>
        <dbReference type="ARBA" id="ARBA00023157"/>
    </source>
</evidence>